<gene>
    <name evidence="2" type="ORF">J4573_24720</name>
</gene>
<dbReference type="EMBL" id="JAGEOJ010000010">
    <property type="protein sequence ID" value="MBO2450328.1"/>
    <property type="molecule type" value="Genomic_DNA"/>
</dbReference>
<dbReference type="Gene3D" id="2.120.10.30">
    <property type="entry name" value="TolB, C-terminal domain"/>
    <property type="match status" value="1"/>
</dbReference>
<dbReference type="Proteomes" id="UP000669179">
    <property type="component" value="Unassembled WGS sequence"/>
</dbReference>
<dbReference type="InterPro" id="IPR013658">
    <property type="entry name" value="SGL"/>
</dbReference>
<dbReference type="Pfam" id="PF20067">
    <property type="entry name" value="SSL_N"/>
    <property type="match status" value="1"/>
</dbReference>
<protein>
    <submittedName>
        <fullName evidence="2">SMP-30/gluconolactonase/LRE family protein</fullName>
    </submittedName>
</protein>
<dbReference type="RefSeq" id="WP_208258213.1">
    <property type="nucleotide sequence ID" value="NZ_JAGEOJ010000010.1"/>
</dbReference>
<dbReference type="InterPro" id="IPR011042">
    <property type="entry name" value="6-blade_b-propeller_TolB-like"/>
</dbReference>
<sequence length="273" mass="29286">MAPLTEARVFFDGLFTSPRLDHPEGVAVHPDGSVWCGGEAGQIFRIDPDGKNVEQVATTNGFVLGIAFDHAAEHLYICDIGHPGVFRLDLASGEVSLFADGAGGHRFVNPNYPVIDAQGRIYVSDSRQLDEPGPAVFRYEPDGKGEVWDERPMAFANGLALAPDEASLYVVESFLPGITRVEIRADGSAGDRATVAELPGTVPDGIAFGPDGLLYVGCYEPSTVLRLTPEGRPETVAHDLTAHTLCHPTNLAFRGTTAYVANLGRWHISAFDL</sequence>
<organism evidence="2 3">
    <name type="scientific">Actinomadura barringtoniae</name>
    <dbReference type="NCBI Taxonomy" id="1427535"/>
    <lineage>
        <taxon>Bacteria</taxon>
        <taxon>Bacillati</taxon>
        <taxon>Actinomycetota</taxon>
        <taxon>Actinomycetes</taxon>
        <taxon>Streptosporangiales</taxon>
        <taxon>Thermomonosporaceae</taxon>
        <taxon>Actinomadura</taxon>
    </lineage>
</organism>
<dbReference type="SUPFAM" id="SSF63829">
    <property type="entry name" value="Calcium-dependent phosphotriesterase"/>
    <property type="match status" value="1"/>
</dbReference>
<evidence type="ECO:0000313" key="2">
    <source>
        <dbReference type="EMBL" id="MBO2450328.1"/>
    </source>
</evidence>
<dbReference type="AlphaFoldDB" id="A0A939PDH0"/>
<dbReference type="Pfam" id="PF08450">
    <property type="entry name" value="SGL"/>
    <property type="match status" value="1"/>
</dbReference>
<evidence type="ECO:0000313" key="3">
    <source>
        <dbReference type="Proteomes" id="UP000669179"/>
    </source>
</evidence>
<dbReference type="InterPro" id="IPR051262">
    <property type="entry name" value="SMP-30/CGR1_Lactonase"/>
</dbReference>
<name>A0A939PDH0_9ACTN</name>
<proteinExistence type="predicted"/>
<keyword evidence="3" id="KW-1185">Reference proteome</keyword>
<dbReference type="PANTHER" id="PTHR47572">
    <property type="entry name" value="LIPOPROTEIN-RELATED"/>
    <property type="match status" value="1"/>
</dbReference>
<reference evidence="2" key="1">
    <citation type="submission" date="2021-03" db="EMBL/GenBank/DDBJ databases">
        <authorList>
            <person name="Kanchanasin P."/>
            <person name="Saeng-In P."/>
            <person name="Phongsopitanun W."/>
            <person name="Yuki M."/>
            <person name="Kudo T."/>
            <person name="Ohkuma M."/>
            <person name="Tanasupawat S."/>
        </authorList>
    </citation>
    <scope>NUCLEOTIDE SEQUENCE</scope>
    <source>
        <strain evidence="2">GKU 128</strain>
    </source>
</reference>
<accession>A0A939PDH0</accession>
<dbReference type="PANTHER" id="PTHR47572:SF5">
    <property type="entry name" value="BLR2277 PROTEIN"/>
    <property type="match status" value="1"/>
</dbReference>
<evidence type="ECO:0000259" key="1">
    <source>
        <dbReference type="Pfam" id="PF08450"/>
    </source>
</evidence>
<comment type="caution">
    <text evidence="2">The sequence shown here is derived from an EMBL/GenBank/DDBJ whole genome shotgun (WGS) entry which is preliminary data.</text>
</comment>
<feature type="domain" description="SMP-30/Gluconolactonase/LRE-like region" evidence="1">
    <location>
        <begin position="64"/>
        <end position="256"/>
    </location>
</feature>